<dbReference type="EMBL" id="JAHESE010000061">
    <property type="protein sequence ID" value="MBT1712343.1"/>
    <property type="molecule type" value="Genomic_DNA"/>
</dbReference>
<feature type="transmembrane region" description="Helical" evidence="7">
    <location>
        <begin position="53"/>
        <end position="78"/>
    </location>
</feature>
<gene>
    <name evidence="8" type="ORF">KK062_29135</name>
</gene>
<feature type="transmembrane region" description="Helical" evidence="7">
    <location>
        <begin position="390"/>
        <end position="409"/>
    </location>
</feature>
<keyword evidence="2" id="KW-0813">Transport</keyword>
<evidence type="ECO:0000256" key="3">
    <source>
        <dbReference type="ARBA" id="ARBA00022475"/>
    </source>
</evidence>
<keyword evidence="6 7" id="KW-0472">Membrane</keyword>
<dbReference type="InterPro" id="IPR002528">
    <property type="entry name" value="MATE_fam"/>
</dbReference>
<dbReference type="InterPro" id="IPR048279">
    <property type="entry name" value="MdtK-like"/>
</dbReference>
<dbReference type="PIRSF" id="PIRSF006603">
    <property type="entry name" value="DinF"/>
    <property type="match status" value="1"/>
</dbReference>
<keyword evidence="4 7" id="KW-0812">Transmembrane</keyword>
<feature type="transmembrane region" description="Helical" evidence="7">
    <location>
        <begin position="285"/>
        <end position="307"/>
    </location>
</feature>
<feature type="transmembrane region" description="Helical" evidence="7">
    <location>
        <begin position="99"/>
        <end position="120"/>
    </location>
</feature>
<protein>
    <recommendedName>
        <fullName evidence="10">MATE family efflux transporter</fullName>
    </recommendedName>
</protein>
<feature type="transmembrane region" description="Helical" evidence="7">
    <location>
        <begin position="195"/>
        <end position="216"/>
    </location>
</feature>
<dbReference type="PANTHER" id="PTHR43823">
    <property type="entry name" value="SPORULATION PROTEIN YKVU"/>
    <property type="match status" value="1"/>
</dbReference>
<feature type="transmembrane region" description="Helical" evidence="7">
    <location>
        <begin position="256"/>
        <end position="279"/>
    </location>
</feature>
<keyword evidence="5 7" id="KW-1133">Transmembrane helix</keyword>
<feature type="transmembrane region" description="Helical" evidence="7">
    <location>
        <begin position="171"/>
        <end position="189"/>
    </location>
</feature>
<dbReference type="Proteomes" id="UP001319080">
    <property type="component" value="Unassembled WGS sequence"/>
</dbReference>
<keyword evidence="9" id="KW-1185">Reference proteome</keyword>
<feature type="transmembrane region" description="Helical" evidence="7">
    <location>
        <begin position="140"/>
        <end position="159"/>
    </location>
</feature>
<feature type="transmembrane region" description="Helical" evidence="7">
    <location>
        <begin position="19"/>
        <end position="41"/>
    </location>
</feature>
<evidence type="ECO:0000256" key="6">
    <source>
        <dbReference type="ARBA" id="ARBA00023136"/>
    </source>
</evidence>
<dbReference type="RefSeq" id="WP_254087908.1">
    <property type="nucleotide sequence ID" value="NZ_JAHESE010000061.1"/>
</dbReference>
<proteinExistence type="predicted"/>
<evidence type="ECO:0000313" key="8">
    <source>
        <dbReference type="EMBL" id="MBT1712343.1"/>
    </source>
</evidence>
<evidence type="ECO:0000256" key="4">
    <source>
        <dbReference type="ARBA" id="ARBA00022692"/>
    </source>
</evidence>
<accession>A0AAP2E3E9</accession>
<dbReference type="Pfam" id="PF01554">
    <property type="entry name" value="MatE"/>
    <property type="match status" value="2"/>
</dbReference>
<evidence type="ECO:0000256" key="7">
    <source>
        <dbReference type="SAM" id="Phobius"/>
    </source>
</evidence>
<dbReference type="PANTHER" id="PTHR43823:SF3">
    <property type="entry name" value="MULTIDRUG EXPORT PROTEIN MEPA"/>
    <property type="match status" value="1"/>
</dbReference>
<evidence type="ECO:0008006" key="10">
    <source>
        <dbReference type="Google" id="ProtNLM"/>
    </source>
</evidence>
<dbReference type="GO" id="GO:0042910">
    <property type="term" value="F:xenobiotic transmembrane transporter activity"/>
    <property type="evidence" value="ECO:0007669"/>
    <property type="project" value="InterPro"/>
</dbReference>
<keyword evidence="3" id="KW-1003">Cell membrane</keyword>
<evidence type="ECO:0000256" key="5">
    <source>
        <dbReference type="ARBA" id="ARBA00022989"/>
    </source>
</evidence>
<organism evidence="8 9">
    <name type="scientific">Dawidia cretensis</name>
    <dbReference type="NCBI Taxonomy" id="2782350"/>
    <lineage>
        <taxon>Bacteria</taxon>
        <taxon>Pseudomonadati</taxon>
        <taxon>Bacteroidota</taxon>
        <taxon>Cytophagia</taxon>
        <taxon>Cytophagales</taxon>
        <taxon>Chryseotaleaceae</taxon>
        <taxon>Dawidia</taxon>
    </lineage>
</organism>
<dbReference type="AlphaFoldDB" id="A0AAP2E3E9"/>
<dbReference type="GO" id="GO:0015297">
    <property type="term" value="F:antiporter activity"/>
    <property type="evidence" value="ECO:0007669"/>
    <property type="project" value="InterPro"/>
</dbReference>
<comment type="caution">
    <text evidence="8">The sequence shown here is derived from an EMBL/GenBank/DDBJ whole genome shotgun (WGS) entry which is preliminary data.</text>
</comment>
<dbReference type="GO" id="GO:0005886">
    <property type="term" value="C:plasma membrane"/>
    <property type="evidence" value="ECO:0007669"/>
    <property type="project" value="UniProtKB-SubCell"/>
</dbReference>
<evidence type="ECO:0000256" key="1">
    <source>
        <dbReference type="ARBA" id="ARBA00004651"/>
    </source>
</evidence>
<dbReference type="InterPro" id="IPR051327">
    <property type="entry name" value="MATE_MepA_subfamily"/>
</dbReference>
<evidence type="ECO:0000313" key="9">
    <source>
        <dbReference type="Proteomes" id="UP001319080"/>
    </source>
</evidence>
<name>A0AAP2E3E9_9BACT</name>
<feature type="transmembrane region" description="Helical" evidence="7">
    <location>
        <begin position="319"/>
        <end position="338"/>
    </location>
</feature>
<feature type="transmembrane region" description="Helical" evidence="7">
    <location>
        <begin position="421"/>
        <end position="442"/>
    </location>
</feature>
<evidence type="ECO:0000256" key="2">
    <source>
        <dbReference type="ARBA" id="ARBA00022448"/>
    </source>
</evidence>
<sequence>MAVSADLGKDSIPSLFFRYYVPTLTSIMSFTAQMIINGLLLGHYVGKDGVAAVGLYGPVVTIFIAFVLALAIGGGILISRSIGAGDGAQAREVLRFGTTLAFVAGMVVAVSAPFVVTPLARFLVGGEHESLVQNTRDVMLWGFIGMPVLFLCIVWRQFLVNDGGPRMARNASFIAVALNIVLDFVIIGWQGWGTAGASIATALSNVCAMGYLFWYIRQGRGHLHFGNFRFTLYFPAWKSLFQTGVPTFLSDLSFSLGLLIINRCLVSYGELAVAAFGMVNHLSFIFLRLLTAAMLAALPIMSFNVGAKQPARVVAMLRFAMMFSVMIGVVVCGIGWLVPGALVRIFSADATVAFESLAAGGLSLYFLLFLAAGPNYILSAYFQSTGRTAMSIVVNLLKGVVLVVVFVWVLPALGLGMTGMWLSRVGAEVATLVLVGGITFIYRQRYYSQVLAAR</sequence>
<reference evidence="8 9" key="1">
    <citation type="submission" date="2021-05" db="EMBL/GenBank/DDBJ databases">
        <title>A Polyphasic approach of four new species of the genus Ohtaekwangia: Ohtaekwangia histidinii sp. nov., Ohtaekwangia cretensis sp. nov., Ohtaekwangia indiensis sp. nov., Ohtaekwangia reichenbachii sp. nov. from diverse environment.</title>
        <authorList>
            <person name="Octaviana S."/>
        </authorList>
    </citation>
    <scope>NUCLEOTIDE SEQUENCE [LARGE SCALE GENOMIC DNA]</scope>
    <source>
        <strain evidence="8 9">PWU5</strain>
    </source>
</reference>
<comment type="subcellular location">
    <subcellularLocation>
        <location evidence="1">Cell membrane</location>
        <topology evidence="1">Multi-pass membrane protein</topology>
    </subcellularLocation>
</comment>
<feature type="transmembrane region" description="Helical" evidence="7">
    <location>
        <begin position="358"/>
        <end position="378"/>
    </location>
</feature>